<dbReference type="EMBL" id="VFOU01000001">
    <property type="protein sequence ID" value="TQL74010.1"/>
    <property type="molecule type" value="Genomic_DNA"/>
</dbReference>
<dbReference type="InterPro" id="IPR002823">
    <property type="entry name" value="DUF112_TM"/>
</dbReference>
<gene>
    <name evidence="4" type="ORF">FB556_0459</name>
</gene>
<dbReference type="Proteomes" id="UP000319746">
    <property type="component" value="Unassembled WGS sequence"/>
</dbReference>
<dbReference type="PANTHER" id="PTHR35342:SF5">
    <property type="entry name" value="TRICARBOXYLIC TRANSPORT PROTEIN"/>
    <property type="match status" value="1"/>
</dbReference>
<feature type="domain" description="DUF112" evidence="3">
    <location>
        <begin position="21"/>
        <end position="439"/>
    </location>
</feature>
<feature type="transmembrane region" description="Helical" evidence="2">
    <location>
        <begin position="412"/>
        <end position="430"/>
    </location>
</feature>
<dbReference type="OrthoDB" id="9781349at2"/>
<dbReference type="RefSeq" id="WP_141864351.1">
    <property type="nucleotide sequence ID" value="NZ_BAABAN010000017.1"/>
</dbReference>
<keyword evidence="2" id="KW-1133">Transmembrane helix</keyword>
<name>A0A543AN52_9MICC</name>
<dbReference type="AlphaFoldDB" id="A0A543AN52"/>
<keyword evidence="2" id="KW-0472">Membrane</keyword>
<evidence type="ECO:0000256" key="2">
    <source>
        <dbReference type="SAM" id="Phobius"/>
    </source>
</evidence>
<feature type="transmembrane region" description="Helical" evidence="2">
    <location>
        <begin position="259"/>
        <end position="282"/>
    </location>
</feature>
<feature type="transmembrane region" description="Helical" evidence="2">
    <location>
        <begin position="110"/>
        <end position="133"/>
    </location>
</feature>
<feature type="transmembrane region" description="Helical" evidence="2">
    <location>
        <begin position="21"/>
        <end position="40"/>
    </location>
</feature>
<dbReference type="PANTHER" id="PTHR35342">
    <property type="entry name" value="TRICARBOXYLIC TRANSPORT PROTEIN"/>
    <property type="match status" value="1"/>
</dbReference>
<keyword evidence="5" id="KW-1185">Reference proteome</keyword>
<comment type="caution">
    <text evidence="4">The sequence shown here is derived from an EMBL/GenBank/DDBJ whole genome shotgun (WGS) entry which is preliminary data.</text>
</comment>
<organism evidence="4 5">
    <name type="scientific">Enteractinococcus coprophilus</name>
    <dbReference type="NCBI Taxonomy" id="1027633"/>
    <lineage>
        <taxon>Bacteria</taxon>
        <taxon>Bacillati</taxon>
        <taxon>Actinomycetota</taxon>
        <taxon>Actinomycetes</taxon>
        <taxon>Micrococcales</taxon>
        <taxon>Micrococcaceae</taxon>
    </lineage>
</organism>
<feature type="transmembrane region" description="Helical" evidence="2">
    <location>
        <begin position="201"/>
        <end position="221"/>
    </location>
</feature>
<feature type="transmembrane region" description="Helical" evidence="2">
    <location>
        <begin position="387"/>
        <end position="405"/>
    </location>
</feature>
<reference evidence="4 5" key="1">
    <citation type="submission" date="2019-06" db="EMBL/GenBank/DDBJ databases">
        <title>Sequencing the genomes of 1000 actinobacteria strains.</title>
        <authorList>
            <person name="Klenk H.-P."/>
        </authorList>
    </citation>
    <scope>NUCLEOTIDE SEQUENCE [LARGE SCALE GENOMIC DNA]</scope>
    <source>
        <strain evidence="4 5">DSM 24083</strain>
    </source>
</reference>
<feature type="transmembrane region" description="Helical" evidence="2">
    <location>
        <begin position="470"/>
        <end position="487"/>
    </location>
</feature>
<sequence length="563" mass="58834">MNEILEGLGHGFSVAFQPENLLFVFIGVTVGTLIGLIPGLGPVATIALLLPLTFSLEPASAIVMLAGIYYGSMYGGRIPAILLRLPGDASAVVTTFDGYPLTQQGKAGPALGITAIGSFLGGTVAILGLTFLAPSMASFAGQISAPDMFILAALGLLMVTFIGSGSKPKALAAAAMGILAAIVGLDPATGTERLTFGNFEMTAGIHVVAVAVGLFGIGEIMHNAQEGFYKGAGKKPLGRILPSKADWLLTRMAILRSSIIGFFIGIIPGGGGTISSVIAYGAERRFSKQPQKFGKGAMDGLAATETADNASSNSAFLPLLTLGVPPNPVLALIFGALLLQNITPGPALVQEHPDVFWGVIASMYVGNIILLILNLPLIGVFVRLLKIPGNIMAPIILIVAIAGVYSVRNSMFDVLTCILFGIAGYVLRTFNFDLGPFVLGFILGPILEENFRQTMVMSNGSFGIFFERPVPLTIMILVVLVTIWFAYDSRRRKNKTRVTMDQFAEAERVAEGPQQDLAASLANVDTGEISSAGSATAGGPGHQDTDPATSAGEHGEESNPPNR</sequence>
<evidence type="ECO:0000313" key="4">
    <source>
        <dbReference type="EMBL" id="TQL74010.1"/>
    </source>
</evidence>
<protein>
    <submittedName>
        <fullName evidence="4">Putative tricarboxylic transport membrane protein</fullName>
    </submittedName>
</protein>
<keyword evidence="2" id="KW-0812">Transmembrane</keyword>
<feature type="transmembrane region" description="Helical" evidence="2">
    <location>
        <begin position="139"/>
        <end position="163"/>
    </location>
</feature>
<evidence type="ECO:0000256" key="1">
    <source>
        <dbReference type="SAM" id="MobiDB-lite"/>
    </source>
</evidence>
<proteinExistence type="predicted"/>
<accession>A0A543AN52</accession>
<dbReference type="Pfam" id="PF01970">
    <property type="entry name" value="TctA"/>
    <property type="match status" value="1"/>
</dbReference>
<evidence type="ECO:0000259" key="3">
    <source>
        <dbReference type="Pfam" id="PF01970"/>
    </source>
</evidence>
<evidence type="ECO:0000313" key="5">
    <source>
        <dbReference type="Proteomes" id="UP000319746"/>
    </source>
</evidence>
<feature type="transmembrane region" description="Helical" evidence="2">
    <location>
        <begin position="170"/>
        <end position="189"/>
    </location>
</feature>
<feature type="transmembrane region" description="Helical" evidence="2">
    <location>
        <begin position="356"/>
        <end position="381"/>
    </location>
</feature>
<feature type="region of interest" description="Disordered" evidence="1">
    <location>
        <begin position="529"/>
        <end position="563"/>
    </location>
</feature>
<feature type="transmembrane region" description="Helical" evidence="2">
    <location>
        <begin position="46"/>
        <end position="70"/>
    </location>
</feature>